<dbReference type="Proteomes" id="UP001056291">
    <property type="component" value="Chromosome"/>
</dbReference>
<reference evidence="1" key="1">
    <citation type="submission" date="2022-06" db="EMBL/GenBank/DDBJ databases">
        <title>Sneathiella actinostolidae sp. nov., isolated from a sea anemonein the Western Pacific Ocean.</title>
        <authorList>
            <person name="Wei M.J."/>
        </authorList>
    </citation>
    <scope>NUCLEOTIDE SEQUENCE</scope>
    <source>
        <strain evidence="1">PHK-P5</strain>
    </source>
</reference>
<name>A0ABY4W7N1_9PROT</name>
<dbReference type="EMBL" id="CP098747">
    <property type="protein sequence ID" value="USG62851.1"/>
    <property type="molecule type" value="Genomic_DNA"/>
</dbReference>
<keyword evidence="2" id="KW-1185">Reference proteome</keyword>
<organism evidence="1 2">
    <name type="scientific">Sneathiella marina</name>
    <dbReference type="NCBI Taxonomy" id="2950108"/>
    <lineage>
        <taxon>Bacteria</taxon>
        <taxon>Pseudomonadati</taxon>
        <taxon>Pseudomonadota</taxon>
        <taxon>Alphaproteobacteria</taxon>
        <taxon>Sneathiellales</taxon>
        <taxon>Sneathiellaceae</taxon>
        <taxon>Sneathiella</taxon>
    </lineage>
</organism>
<evidence type="ECO:0000313" key="2">
    <source>
        <dbReference type="Proteomes" id="UP001056291"/>
    </source>
</evidence>
<dbReference type="Pfam" id="PF05013">
    <property type="entry name" value="FGase"/>
    <property type="match status" value="1"/>
</dbReference>
<dbReference type="SUPFAM" id="SSF53187">
    <property type="entry name" value="Zn-dependent exopeptidases"/>
    <property type="match status" value="1"/>
</dbReference>
<protein>
    <submittedName>
        <fullName evidence="1">N-formylglutamate amidohydrolase</fullName>
    </submittedName>
</protein>
<gene>
    <name evidence="1" type="ORF">NBZ79_07660</name>
</gene>
<dbReference type="InterPro" id="IPR011227">
    <property type="entry name" value="UCP029730"/>
</dbReference>
<dbReference type="Gene3D" id="3.40.630.40">
    <property type="entry name" value="Zn-dependent exopeptidases"/>
    <property type="match status" value="1"/>
</dbReference>
<proteinExistence type="predicted"/>
<sequence length="252" mass="28347">MPVFDIQNPSSPNRLLFTVDHASQHIPPAYNSLGLNDPSVLHRHIAWDIGIEDVTRRLADKLSATAIYARFSRLLLDANRYPEDMALTPVVSDGVLIPDNKNISAQEKEHRIDTYFKPYHHSIEEQLDTKIAAHGLPLLISMHSFTPIMNDFERPWHIGVLWDRDERIAGPMLEILRKNSSLVVGNNEPYSARDPLGYTMSAHGIDRGVPNVAIEIRQDLIDTHQGAEKWACIMADTVSQLLELVPVDPIAV</sequence>
<accession>A0ABY4W7N1</accession>
<dbReference type="InterPro" id="IPR007709">
    <property type="entry name" value="N-FG_amidohydro"/>
</dbReference>
<dbReference type="PIRSF" id="PIRSF029730">
    <property type="entry name" value="UCP029730"/>
    <property type="match status" value="1"/>
</dbReference>
<evidence type="ECO:0000313" key="1">
    <source>
        <dbReference type="EMBL" id="USG62851.1"/>
    </source>
</evidence>
<dbReference type="RefSeq" id="WP_251937069.1">
    <property type="nucleotide sequence ID" value="NZ_CP098747.1"/>
</dbReference>